<comment type="caution">
    <text evidence="1">The sequence shown here is derived from an EMBL/GenBank/DDBJ whole genome shotgun (WGS) entry which is preliminary data.</text>
</comment>
<keyword evidence="2" id="KW-1185">Reference proteome</keyword>
<sequence>MEMERFLGGSSTGPNITNITGAPHGPFPPVAFTDRTVVLVVLLGLLNLLTALVNGAVITAICTTRKLHLPANYLICSLAFTDFLVALLVMPVSILYVATETWLLGQVVCEAWLSVDMTFCTCSILHLCVIALDRYWAITKAIEYARKRSARRSAVMVTIVWVISIFISIPPLFWRHRPGSLGPSQCIIEHDHVGYTLYSTFGAFYVPMTLILILYYRIYNAAKTLYQKRGSSRHMSGRSTDSQHSFKHCRVAHTFCVSDLSTSDPTLEFDRTNVNVRIPSFEREMEADDERDQICTSRERKAARILGLILGAFILCWLPFFLKELLVGLQLITASPQLSDFLTWLGYINSLINPLLYTSFNDDFKLAFKKLLRRKRRP</sequence>
<dbReference type="Proteomes" id="UP001157502">
    <property type="component" value="Chromosome 7"/>
</dbReference>
<name>A0ACC2GYX5_DALPE</name>
<reference evidence="1" key="1">
    <citation type="submission" date="2021-05" db="EMBL/GenBank/DDBJ databases">
        <authorList>
            <person name="Pan Q."/>
            <person name="Jouanno E."/>
            <person name="Zahm M."/>
            <person name="Klopp C."/>
            <person name="Cabau C."/>
            <person name="Louis A."/>
            <person name="Berthelot C."/>
            <person name="Parey E."/>
            <person name="Roest Crollius H."/>
            <person name="Montfort J."/>
            <person name="Robinson-Rechavi M."/>
            <person name="Bouchez O."/>
            <person name="Lampietro C."/>
            <person name="Lopez Roques C."/>
            <person name="Donnadieu C."/>
            <person name="Postlethwait J."/>
            <person name="Bobe J."/>
            <person name="Dillon D."/>
            <person name="Chandos A."/>
            <person name="von Hippel F."/>
            <person name="Guiguen Y."/>
        </authorList>
    </citation>
    <scope>NUCLEOTIDE SEQUENCE</scope>
    <source>
        <strain evidence="1">YG-Jan2019</strain>
    </source>
</reference>
<protein>
    <submittedName>
        <fullName evidence="1">Uncharacterized protein</fullName>
    </submittedName>
</protein>
<gene>
    <name evidence="1" type="ORF">DPEC_G00083370</name>
</gene>
<dbReference type="EMBL" id="CM055734">
    <property type="protein sequence ID" value="KAJ8008914.1"/>
    <property type="molecule type" value="Genomic_DNA"/>
</dbReference>
<evidence type="ECO:0000313" key="2">
    <source>
        <dbReference type="Proteomes" id="UP001157502"/>
    </source>
</evidence>
<organism evidence="1 2">
    <name type="scientific">Dallia pectoralis</name>
    <name type="common">Alaska blackfish</name>
    <dbReference type="NCBI Taxonomy" id="75939"/>
    <lineage>
        <taxon>Eukaryota</taxon>
        <taxon>Metazoa</taxon>
        <taxon>Chordata</taxon>
        <taxon>Craniata</taxon>
        <taxon>Vertebrata</taxon>
        <taxon>Euteleostomi</taxon>
        <taxon>Actinopterygii</taxon>
        <taxon>Neopterygii</taxon>
        <taxon>Teleostei</taxon>
        <taxon>Protacanthopterygii</taxon>
        <taxon>Esociformes</taxon>
        <taxon>Umbridae</taxon>
        <taxon>Dallia</taxon>
    </lineage>
</organism>
<proteinExistence type="predicted"/>
<evidence type="ECO:0000313" key="1">
    <source>
        <dbReference type="EMBL" id="KAJ8008914.1"/>
    </source>
</evidence>
<accession>A0ACC2GYX5</accession>